<evidence type="ECO:0000313" key="5">
    <source>
        <dbReference type="EMBL" id="SUZ56907.1"/>
    </source>
</evidence>
<dbReference type="AlphaFoldDB" id="A0A381NQU4"/>
<name>A0A381NQU4_9ZZZZ</name>
<evidence type="ECO:0000256" key="4">
    <source>
        <dbReference type="ARBA" id="ARBA00022764"/>
    </source>
</evidence>
<dbReference type="InterPro" id="IPR006059">
    <property type="entry name" value="SBP"/>
</dbReference>
<dbReference type="Pfam" id="PF13416">
    <property type="entry name" value="SBP_bac_8"/>
    <property type="match status" value="1"/>
</dbReference>
<reference evidence="5" key="1">
    <citation type="submission" date="2018-05" db="EMBL/GenBank/DDBJ databases">
        <authorList>
            <person name="Lanie J.A."/>
            <person name="Ng W.-L."/>
            <person name="Kazmierczak K.M."/>
            <person name="Andrzejewski T.M."/>
            <person name="Davidsen T.M."/>
            <person name="Wayne K.J."/>
            <person name="Tettelin H."/>
            <person name="Glass J.I."/>
            <person name="Rusch D."/>
            <person name="Podicherti R."/>
            <person name="Tsui H.-C.T."/>
            <person name="Winkler M.E."/>
        </authorList>
    </citation>
    <scope>NUCLEOTIDE SEQUENCE</scope>
</reference>
<dbReference type="InterPro" id="IPR001188">
    <property type="entry name" value="Sperm_putr-bd"/>
</dbReference>
<dbReference type="PANTHER" id="PTHR30222">
    <property type="entry name" value="SPERMIDINE/PUTRESCINE-BINDING PERIPLASMIC PROTEIN"/>
    <property type="match status" value="1"/>
</dbReference>
<keyword evidence="2" id="KW-0813">Transport</keyword>
<evidence type="ECO:0000256" key="2">
    <source>
        <dbReference type="ARBA" id="ARBA00022448"/>
    </source>
</evidence>
<protein>
    <submittedName>
        <fullName evidence="5">Uncharacterized protein</fullName>
    </submittedName>
</protein>
<keyword evidence="3" id="KW-0732">Signal</keyword>
<sequence length="382" mass="42396">MEEHKMQKDQIIEELATGKMSRRQFNQKLIALGATMVTIPLGSKMANAGSDDHPIVFTWEGWEVPELHQPYIGKHGQSPNFAIFGDEEEAFAKMRAGFKVDLTQPCSYKVPIWKDAGILQPMDPSRLSNWSDIIPALKTIPGTFDGDKQYFIPTDWGLTSVLYRADLAPEYVGNETWGMLWDPKYKGRLSMADSLIDGVMVAAIYIGAKDPFNMTDAEMEKTRASLKEQLPLMRYYWTSPADIEQALASGELVAASAWNSSYAALKKEGLDVRYTSPKEGAMTWVCGFCLMTDHDPAKLDKIYEYVDAYASVESGVFALTEYGYGHGNVKAFAQVEKDQPGLLKELGYSTDVNATLDAGIFQAPMGNEPALQAMFEEVKAGL</sequence>
<comment type="subcellular location">
    <subcellularLocation>
        <location evidence="1">Periplasm</location>
    </subcellularLocation>
</comment>
<accession>A0A381NQU4</accession>
<dbReference type="GO" id="GO:0019808">
    <property type="term" value="F:polyamine binding"/>
    <property type="evidence" value="ECO:0007669"/>
    <property type="project" value="InterPro"/>
</dbReference>
<dbReference type="PANTHER" id="PTHR30222:SF17">
    <property type="entry name" value="SPERMIDINE_PUTRESCINE-BINDING PERIPLASMIC PROTEIN"/>
    <property type="match status" value="1"/>
</dbReference>
<dbReference type="EMBL" id="UINC01000531">
    <property type="protein sequence ID" value="SUZ56907.1"/>
    <property type="molecule type" value="Genomic_DNA"/>
</dbReference>
<dbReference type="SUPFAM" id="SSF53850">
    <property type="entry name" value="Periplasmic binding protein-like II"/>
    <property type="match status" value="1"/>
</dbReference>
<keyword evidence="4" id="KW-0574">Periplasm</keyword>
<evidence type="ECO:0000256" key="1">
    <source>
        <dbReference type="ARBA" id="ARBA00004418"/>
    </source>
</evidence>
<gene>
    <name evidence="5" type="ORF">METZ01_LOCUS9761</name>
</gene>
<evidence type="ECO:0000256" key="3">
    <source>
        <dbReference type="ARBA" id="ARBA00022729"/>
    </source>
</evidence>
<proteinExistence type="predicted"/>
<dbReference type="PRINTS" id="PR00909">
    <property type="entry name" value="SPERMDNBNDNG"/>
</dbReference>
<organism evidence="5">
    <name type="scientific">marine metagenome</name>
    <dbReference type="NCBI Taxonomy" id="408172"/>
    <lineage>
        <taxon>unclassified sequences</taxon>
        <taxon>metagenomes</taxon>
        <taxon>ecological metagenomes</taxon>
    </lineage>
</organism>
<dbReference type="Gene3D" id="3.40.190.10">
    <property type="entry name" value="Periplasmic binding protein-like II"/>
    <property type="match status" value="2"/>
</dbReference>
<dbReference type="GO" id="GO:0042597">
    <property type="term" value="C:periplasmic space"/>
    <property type="evidence" value="ECO:0007669"/>
    <property type="project" value="UniProtKB-SubCell"/>
</dbReference>
<dbReference type="GO" id="GO:0015846">
    <property type="term" value="P:polyamine transport"/>
    <property type="evidence" value="ECO:0007669"/>
    <property type="project" value="InterPro"/>
</dbReference>